<dbReference type="GO" id="GO:0002753">
    <property type="term" value="P:cytoplasmic pattern recognition receptor signaling pathway"/>
    <property type="evidence" value="ECO:0007669"/>
    <property type="project" value="Ensembl"/>
</dbReference>
<evidence type="ECO:0000313" key="18">
    <source>
        <dbReference type="Proteomes" id="UP000261540"/>
    </source>
</evidence>
<dbReference type="STRING" id="1676925.ENSPKIP00000003448"/>
<comment type="catalytic activity">
    <reaction evidence="13">
        <text>H(+)(in) = H(+)(out)</text>
        <dbReference type="Rhea" id="RHEA:34979"/>
        <dbReference type="ChEBI" id="CHEBI:15378"/>
    </reaction>
</comment>
<dbReference type="PANTHER" id="PTHR34339">
    <property type="entry name" value="STIMULATOR OF INTERFERON GENES PROTEIN"/>
    <property type="match status" value="1"/>
</dbReference>
<keyword evidence="12 14" id="KW-0472">Membrane</keyword>
<evidence type="ECO:0000256" key="5">
    <source>
        <dbReference type="ARBA" id="ARBA00004653"/>
    </source>
</evidence>
<dbReference type="GO" id="GO:0016239">
    <property type="term" value="P:positive regulation of macroautophagy"/>
    <property type="evidence" value="ECO:0007669"/>
    <property type="project" value="Ensembl"/>
</dbReference>
<dbReference type="GO" id="GO:0035438">
    <property type="term" value="F:cyclic-di-GMP binding"/>
    <property type="evidence" value="ECO:0007669"/>
    <property type="project" value="TreeGrafter"/>
</dbReference>
<evidence type="ECO:0000256" key="2">
    <source>
        <dbReference type="ARBA" id="ARBA00004477"/>
    </source>
</evidence>
<evidence type="ECO:0000256" key="11">
    <source>
        <dbReference type="ARBA" id="ARBA00022989"/>
    </source>
</evidence>
<dbReference type="GO" id="GO:0061507">
    <property type="term" value="F:2',3'-cyclic GMP-AMP binding"/>
    <property type="evidence" value="ECO:0007669"/>
    <property type="project" value="TreeGrafter"/>
</dbReference>
<dbReference type="Gene3D" id="1.20.5.5200">
    <property type="match status" value="1"/>
</dbReference>
<evidence type="ECO:0000313" key="17">
    <source>
        <dbReference type="Ensembl" id="ENSPKIP00000003448.1"/>
    </source>
</evidence>
<dbReference type="Gene3D" id="3.40.50.12100">
    <property type="entry name" value="Stimulator of interferon genes protein"/>
    <property type="match status" value="1"/>
</dbReference>
<dbReference type="GO" id="GO:0002230">
    <property type="term" value="P:positive regulation of defense response to virus by host"/>
    <property type="evidence" value="ECO:0007669"/>
    <property type="project" value="Ensembl"/>
</dbReference>
<feature type="transmembrane region" description="Helical" evidence="14">
    <location>
        <begin position="71"/>
        <end position="89"/>
    </location>
</feature>
<organism evidence="17 18">
    <name type="scientific">Paramormyrops kingsleyae</name>
    <dbReference type="NCBI Taxonomy" id="1676925"/>
    <lineage>
        <taxon>Eukaryota</taxon>
        <taxon>Metazoa</taxon>
        <taxon>Chordata</taxon>
        <taxon>Craniata</taxon>
        <taxon>Vertebrata</taxon>
        <taxon>Euteleostomi</taxon>
        <taxon>Actinopterygii</taxon>
        <taxon>Neopterygii</taxon>
        <taxon>Teleostei</taxon>
        <taxon>Osteoglossocephala</taxon>
        <taxon>Osteoglossomorpha</taxon>
        <taxon>Osteoglossiformes</taxon>
        <taxon>Mormyridae</taxon>
        <taxon>Paramormyrops</taxon>
    </lineage>
</organism>
<dbReference type="CDD" id="cd22658">
    <property type="entry name" value="STING_C_metazoan-like"/>
    <property type="match status" value="1"/>
</dbReference>
<reference evidence="17" key="1">
    <citation type="submission" date="2025-05" db="UniProtKB">
        <authorList>
            <consortium name="Ensembl"/>
        </authorList>
    </citation>
    <scope>IDENTIFICATION</scope>
</reference>
<evidence type="ECO:0000259" key="15">
    <source>
        <dbReference type="Pfam" id="PF15009"/>
    </source>
</evidence>
<evidence type="ECO:0000259" key="16">
    <source>
        <dbReference type="Pfam" id="PF23417"/>
    </source>
</evidence>
<evidence type="ECO:0000256" key="14">
    <source>
        <dbReference type="SAM" id="Phobius"/>
    </source>
</evidence>
<dbReference type="Pfam" id="PF23417">
    <property type="entry name" value="STING_TM"/>
    <property type="match status" value="1"/>
</dbReference>
<dbReference type="InterPro" id="IPR055432">
    <property type="entry name" value="STING_LBD"/>
</dbReference>
<name>A0A3B3QBA7_9TELE</name>
<keyword evidence="10" id="KW-0256">Endoplasmic reticulum</keyword>
<dbReference type="GO" id="GO:0005789">
    <property type="term" value="C:endoplasmic reticulum membrane"/>
    <property type="evidence" value="ECO:0007669"/>
    <property type="project" value="UniProtKB-SubCell"/>
</dbReference>
<dbReference type="RefSeq" id="XP_023685165.1">
    <property type="nucleotide sequence ID" value="XM_023829397.2"/>
</dbReference>
<keyword evidence="9" id="KW-0547">Nucleotide-binding</keyword>
<keyword evidence="11 14" id="KW-1133">Transmembrane helix</keyword>
<dbReference type="GO" id="GO:0032481">
    <property type="term" value="P:positive regulation of type I interferon production"/>
    <property type="evidence" value="ECO:0007669"/>
    <property type="project" value="InterPro"/>
</dbReference>
<dbReference type="Ensembl" id="ENSPKIT00000027383.1">
    <property type="protein sequence ID" value="ENSPKIP00000003421.1"/>
    <property type="gene ID" value="ENSPKIG00000020939.1"/>
</dbReference>
<dbReference type="Ensembl" id="ENSPKIT00000027409.1">
    <property type="protein sequence ID" value="ENSPKIP00000003448.1"/>
    <property type="gene ID" value="ENSPKIG00000020939.1"/>
</dbReference>
<dbReference type="GeneTree" id="ENSGT00390000008582"/>
<evidence type="ECO:0000256" key="8">
    <source>
        <dbReference type="ARBA" id="ARBA00022692"/>
    </source>
</evidence>
<dbReference type="GO" id="GO:0051607">
    <property type="term" value="P:defense response to virus"/>
    <property type="evidence" value="ECO:0007669"/>
    <property type="project" value="TreeGrafter"/>
</dbReference>
<dbReference type="GO" id="GO:0048471">
    <property type="term" value="C:perinuclear region of cytoplasm"/>
    <property type="evidence" value="ECO:0007669"/>
    <property type="project" value="UniProtKB-SubCell"/>
</dbReference>
<dbReference type="FunFam" id="3.40.50.12100:FF:000001">
    <property type="entry name" value="Stimulator of interferon genes protein"/>
    <property type="match status" value="1"/>
</dbReference>
<keyword evidence="8 14" id="KW-0812">Transmembrane</keyword>
<evidence type="ECO:0000256" key="12">
    <source>
        <dbReference type="ARBA" id="ARBA00023136"/>
    </source>
</evidence>
<evidence type="ECO:0000256" key="10">
    <source>
        <dbReference type="ARBA" id="ARBA00022824"/>
    </source>
</evidence>
<dbReference type="Pfam" id="PF15009">
    <property type="entry name" value="STING_LBD"/>
    <property type="match status" value="1"/>
</dbReference>
<feature type="domain" description="STING ligand-binding" evidence="15">
    <location>
        <begin position="134"/>
        <end position="320"/>
    </location>
</feature>
<dbReference type="Ensembl" id="ENSPKIT00000027398.1">
    <property type="protein sequence ID" value="ENSPKIP00000003436.1"/>
    <property type="gene ID" value="ENSPKIG00000020939.1"/>
</dbReference>
<evidence type="ECO:0000256" key="9">
    <source>
        <dbReference type="ARBA" id="ARBA00022741"/>
    </source>
</evidence>
<evidence type="ECO:0000256" key="1">
    <source>
        <dbReference type="ARBA" id="ARBA00004457"/>
    </source>
</evidence>
<dbReference type="GO" id="GO:0000045">
    <property type="term" value="P:autophagosome assembly"/>
    <property type="evidence" value="ECO:0007669"/>
    <property type="project" value="TreeGrafter"/>
</dbReference>
<dbReference type="Proteomes" id="UP000261540">
    <property type="component" value="Unplaced"/>
</dbReference>
<dbReference type="GO" id="GO:0061709">
    <property type="term" value="P:reticulophagy"/>
    <property type="evidence" value="ECO:0007669"/>
    <property type="project" value="TreeGrafter"/>
</dbReference>
<dbReference type="GeneID" id="111852992"/>
<dbReference type="InterPro" id="IPR029158">
    <property type="entry name" value="STING"/>
</dbReference>
<dbReference type="InterPro" id="IPR047191">
    <property type="entry name" value="STING_C_chordates"/>
</dbReference>
<dbReference type="InterPro" id="IPR055434">
    <property type="entry name" value="STING_TM"/>
</dbReference>
<evidence type="ECO:0000256" key="6">
    <source>
        <dbReference type="ARBA" id="ARBA00009027"/>
    </source>
</evidence>
<dbReference type="GO" id="GO:0000421">
    <property type="term" value="C:autophagosome membrane"/>
    <property type="evidence" value="ECO:0007669"/>
    <property type="project" value="UniProtKB-SubCell"/>
</dbReference>
<dbReference type="KEGG" id="pki:111852992"/>
<dbReference type="RefSeq" id="XP_023685167.1">
    <property type="nucleotide sequence ID" value="XM_023829399.2"/>
</dbReference>
<sequence>MSFICVAGISAAVLLAALLYFGEDSVYKQATMLGFGLSLGATLTQLCLFAEEWLHHSASRYNGSLSKMCKVFFNYAPLSALLFFALTAGCAQFEACQWISMAMASMFFVLLKLCDVLSPTQIEVTHICENQKKNVAHGLAWSFYVGYLKLVLPKLQTSIESYRCQQKNNILVHRDSWKIYILVPVSAYIPDQLEDMDQRITFYDNLNETTMDRAGVRSRVYKHSMYAVYDSQKRPHYCLVEYATPLQTLFQMSHDSSAGFGVEDRYQQVLVFHQTLKNILEDSTECRNRYQLILLDDGCDQAAKKDPHFLSKEILKHLQQPDNDVENLSRIPTLMISDDGDMPRTLMNPTENTYLCSEQ</sequence>
<dbReference type="GO" id="GO:0000139">
    <property type="term" value="C:Golgi membrane"/>
    <property type="evidence" value="ECO:0007669"/>
    <property type="project" value="UniProtKB-SubCell"/>
</dbReference>
<dbReference type="OrthoDB" id="6053839at2759"/>
<dbReference type="RefSeq" id="XP_023685168.1">
    <property type="nucleotide sequence ID" value="XM_023829400.2"/>
</dbReference>
<evidence type="ECO:0000256" key="4">
    <source>
        <dbReference type="ARBA" id="ARBA00004556"/>
    </source>
</evidence>
<comment type="similarity">
    <text evidence="6">Belongs to the STING family.</text>
</comment>
<evidence type="ECO:0000256" key="13">
    <source>
        <dbReference type="ARBA" id="ARBA00024169"/>
    </source>
</evidence>
<dbReference type="InterPro" id="IPR038623">
    <property type="entry name" value="STING_C_sf"/>
</dbReference>
<dbReference type="AlphaFoldDB" id="A0A3B3QBA7"/>
<feature type="domain" description="STING transmembrane" evidence="16">
    <location>
        <begin position="37"/>
        <end position="132"/>
    </location>
</feature>
<evidence type="ECO:0000256" key="3">
    <source>
        <dbReference type="ARBA" id="ARBA00004542"/>
    </source>
</evidence>
<feature type="transmembrane region" description="Helical" evidence="14">
    <location>
        <begin position="31"/>
        <end position="50"/>
    </location>
</feature>
<dbReference type="CTD" id="340061"/>
<accession>A0A3B3QBA7</accession>
<dbReference type="GO" id="GO:1901224">
    <property type="term" value="P:positive regulation of non-canonical NF-kappaB signal transduction"/>
    <property type="evidence" value="ECO:0007669"/>
    <property type="project" value="Ensembl"/>
</dbReference>
<comment type="subcellular location">
    <subcellularLocation>
        <location evidence="4">Cytoplasm</location>
        <location evidence="4">Perinuclear region</location>
    </subcellularLocation>
    <subcellularLocation>
        <location evidence="3">Cytoplasmic vesicle</location>
        <location evidence="3">Autophagosome membrane</location>
        <topology evidence="3">Multi-pass membrane protein</topology>
    </subcellularLocation>
    <subcellularLocation>
        <location evidence="2">Endoplasmic reticulum membrane</location>
        <topology evidence="2">Multi-pass membrane protein</topology>
    </subcellularLocation>
    <subcellularLocation>
        <location evidence="1">Endoplasmic reticulum-Golgi intermediate compartment membrane</location>
        <topology evidence="1">Multi-pass membrane protein</topology>
    </subcellularLocation>
    <subcellularLocation>
        <location evidence="5">Golgi apparatus membrane</location>
        <topology evidence="5">Multi-pass membrane protein</topology>
    </subcellularLocation>
</comment>
<dbReference type="GO" id="GO:0033116">
    <property type="term" value="C:endoplasmic reticulum-Golgi intermediate compartment membrane"/>
    <property type="evidence" value="ECO:0007669"/>
    <property type="project" value="UniProtKB-SubCell"/>
</dbReference>
<keyword evidence="18" id="KW-1185">Reference proteome</keyword>
<protein>
    <recommendedName>
        <fullName evidence="7">Stimulator of interferon genes protein</fullName>
    </recommendedName>
</protein>
<dbReference type="PANTHER" id="PTHR34339:SF1">
    <property type="entry name" value="STIMULATOR OF INTERFERON GENES PROTEIN"/>
    <property type="match status" value="1"/>
</dbReference>
<dbReference type="FunFam" id="1.20.5.5200:FF:000001">
    <property type="entry name" value="Stimulator of interferon genes protein"/>
    <property type="match status" value="1"/>
</dbReference>
<proteinExistence type="inferred from homology"/>
<dbReference type="GO" id="GO:0045087">
    <property type="term" value="P:innate immune response"/>
    <property type="evidence" value="ECO:0007669"/>
    <property type="project" value="Ensembl"/>
</dbReference>
<evidence type="ECO:0000256" key="7">
    <source>
        <dbReference type="ARBA" id="ARBA00018708"/>
    </source>
</evidence>